<dbReference type="RefSeq" id="WP_153085242.1">
    <property type="nucleotide sequence ID" value="NZ_VZAM01000037.1"/>
</dbReference>
<dbReference type="EMBL" id="VZCR01000026">
    <property type="protein sequence ID" value="MQN31122.1"/>
    <property type="molecule type" value="Genomic_DNA"/>
</dbReference>
<evidence type="ECO:0008006" key="3">
    <source>
        <dbReference type="Google" id="ProtNLM"/>
    </source>
</evidence>
<organism evidence="1 2">
    <name type="scientific">Segatella copri</name>
    <dbReference type="NCBI Taxonomy" id="165179"/>
    <lineage>
        <taxon>Bacteria</taxon>
        <taxon>Pseudomonadati</taxon>
        <taxon>Bacteroidota</taxon>
        <taxon>Bacteroidia</taxon>
        <taxon>Bacteroidales</taxon>
        <taxon>Prevotellaceae</taxon>
        <taxon>Segatella</taxon>
    </lineage>
</organism>
<name>A0AAW9T6X4_9BACT</name>
<sequence length="147" mass="16978">MKRTLSTLFAIIAIFCLTSCSSDEEDYRITGVYETTHNDLYLPHTVINSKEELKNYIQQYLVTWESTLNKELEGDFSNYSIISYCYYTSIKPQKIEYTEDNNNITVYCECGMHVEMALPLCYFIKVKPKIPSNAKVNLVVNGTEIPN</sequence>
<evidence type="ECO:0000313" key="1">
    <source>
        <dbReference type="EMBL" id="MQN31122.1"/>
    </source>
</evidence>
<accession>A0AAW9T6X4</accession>
<evidence type="ECO:0000313" key="2">
    <source>
        <dbReference type="Proteomes" id="UP000420707"/>
    </source>
</evidence>
<dbReference type="AlphaFoldDB" id="A0AAW9T6X4"/>
<protein>
    <recommendedName>
        <fullName evidence="3">Lipoprotein</fullName>
    </recommendedName>
</protein>
<proteinExistence type="predicted"/>
<dbReference type="Proteomes" id="UP000420707">
    <property type="component" value="Unassembled WGS sequence"/>
</dbReference>
<gene>
    <name evidence="1" type="ORF">F7D90_03985</name>
</gene>
<comment type="caution">
    <text evidence="1">The sequence shown here is derived from an EMBL/GenBank/DDBJ whole genome shotgun (WGS) entry which is preliminary data.</text>
</comment>
<reference evidence="2" key="1">
    <citation type="submission" date="2019-09" db="EMBL/GenBank/DDBJ databases">
        <title>Distinct polysaccharide growth profiles of human intestinal Prevotella copri isolates.</title>
        <authorList>
            <person name="Fehlner-Peach H."/>
            <person name="Magnabosco C."/>
            <person name="Raghavan V."/>
            <person name="Scher J.U."/>
            <person name="Tett A."/>
            <person name="Cox L.M."/>
            <person name="Gottsegen C."/>
            <person name="Watters A."/>
            <person name="Wiltshire- Gordon J.D."/>
            <person name="Segata N."/>
            <person name="Bonneau R."/>
            <person name="Littman D.R."/>
        </authorList>
    </citation>
    <scope>NUCLEOTIDE SEQUENCE [LARGE SCALE GENOMIC DNA]</scope>
    <source>
        <strain evidence="2">iAP146</strain>
    </source>
</reference>